<evidence type="ECO:0000256" key="10">
    <source>
        <dbReference type="ARBA" id="ARBA00048453"/>
    </source>
</evidence>
<dbReference type="Pfam" id="PF02885">
    <property type="entry name" value="Glycos_trans_3N"/>
    <property type="match status" value="1"/>
</dbReference>
<comment type="cofactor">
    <cofactor evidence="2">
        <name>K(+)</name>
        <dbReference type="ChEBI" id="CHEBI:29103"/>
    </cofactor>
</comment>
<accession>A0ABW4KD65</accession>
<dbReference type="SUPFAM" id="SSF47648">
    <property type="entry name" value="Nucleoside phosphorylase/phosphoribosyltransferase N-terminal domain"/>
    <property type="match status" value="1"/>
</dbReference>
<keyword evidence="8 13" id="KW-0328">Glycosyltransferase</keyword>
<comment type="subunit">
    <text evidence="5">Homodimer.</text>
</comment>
<dbReference type="Gene3D" id="3.90.1170.30">
    <property type="entry name" value="Pyrimidine nucleoside phosphorylase-like, C-terminal domain"/>
    <property type="match status" value="1"/>
</dbReference>
<dbReference type="PROSITE" id="PS00647">
    <property type="entry name" value="THYMID_PHOSPHORYLASE"/>
    <property type="match status" value="1"/>
</dbReference>
<feature type="domain" description="Pyrimidine nucleoside phosphorylase C-terminal" evidence="12">
    <location>
        <begin position="345"/>
        <end position="418"/>
    </location>
</feature>
<evidence type="ECO:0000313" key="13">
    <source>
        <dbReference type="EMBL" id="MFD1706154.1"/>
    </source>
</evidence>
<evidence type="ECO:0000259" key="12">
    <source>
        <dbReference type="SMART" id="SM00941"/>
    </source>
</evidence>
<dbReference type="InterPro" id="IPR000312">
    <property type="entry name" value="Glycosyl_Trfase_fam3"/>
</dbReference>
<dbReference type="InterPro" id="IPR035902">
    <property type="entry name" value="Nuc_phospho_transferase"/>
</dbReference>
<dbReference type="SUPFAM" id="SSF52418">
    <property type="entry name" value="Nucleoside phosphorylase/phosphoribosyltransferase catalytic domain"/>
    <property type="match status" value="1"/>
</dbReference>
<organism evidence="13 14">
    <name type="scientific">Siminovitchia sediminis</name>
    <dbReference type="NCBI Taxonomy" id="1274353"/>
    <lineage>
        <taxon>Bacteria</taxon>
        <taxon>Bacillati</taxon>
        <taxon>Bacillota</taxon>
        <taxon>Bacilli</taxon>
        <taxon>Bacillales</taxon>
        <taxon>Bacillaceae</taxon>
        <taxon>Siminovitchia</taxon>
    </lineage>
</organism>
<dbReference type="InterPro" id="IPR017459">
    <property type="entry name" value="Glycosyl_Trfase_fam3_N_dom"/>
</dbReference>
<dbReference type="Gene3D" id="1.20.970.10">
    <property type="entry name" value="Transferase, Pyrimidine Nucleoside Phosphorylase, Chain C"/>
    <property type="match status" value="1"/>
</dbReference>
<dbReference type="PIRSF" id="PIRSF000478">
    <property type="entry name" value="TP_PyNP"/>
    <property type="match status" value="1"/>
</dbReference>
<dbReference type="Proteomes" id="UP001597301">
    <property type="component" value="Unassembled WGS sequence"/>
</dbReference>
<evidence type="ECO:0000256" key="9">
    <source>
        <dbReference type="ARBA" id="ARBA00022679"/>
    </source>
</evidence>
<dbReference type="EMBL" id="JBHUEO010000009">
    <property type="protein sequence ID" value="MFD1706154.1"/>
    <property type="molecule type" value="Genomic_DNA"/>
</dbReference>
<dbReference type="PANTHER" id="PTHR10515:SF0">
    <property type="entry name" value="THYMIDINE PHOSPHORYLASE"/>
    <property type="match status" value="1"/>
</dbReference>
<evidence type="ECO:0000256" key="4">
    <source>
        <dbReference type="ARBA" id="ARBA00006915"/>
    </source>
</evidence>
<dbReference type="SUPFAM" id="SSF54680">
    <property type="entry name" value="Pyrimidine nucleoside phosphorylase C-terminal domain"/>
    <property type="match status" value="1"/>
</dbReference>
<dbReference type="PANTHER" id="PTHR10515">
    <property type="entry name" value="THYMIDINE PHOSPHORYLASE"/>
    <property type="match status" value="1"/>
</dbReference>
<gene>
    <name evidence="13" type="ORF">ACFSCZ_05210</name>
</gene>
<evidence type="ECO:0000256" key="2">
    <source>
        <dbReference type="ARBA" id="ARBA00001958"/>
    </source>
</evidence>
<sequence>MRMVDLIEKKRDGLVLTDEEIQFIIDGYIKDEIPDYQMSAWMMAVFFKGMTADETAALTMAMAQSGDQVDLSNIKGIKVDKHSTGGVGDTTTLILAPLVAAAGVPVAKMSGRGLGHTGGTIDKLEAVPGFHTEWPQQEFIEMVNKNKVAVVGQSGNFAPADKKMYGLRDVTATVNSIPLIASSIMSKKIAAGADAIVLDVKVGSGAFMKDINSARELAGAMVEIGEKVGRKTAAVISDMSQPLGYAVGNALEVKEAIDTLKGKGPADLHELCLVLGCKMVMLAGKAESEQEARTLLEEAITSGKALEVFKVFLSAQGGDASVVDYPEKLPDAEFKINVCSPADGFVEKIAADQIGMAAMLLGAGRATKDAVIDLGVGLVLHKKIGAKVKKGEVIATIHSQTDHIGLSEQKILQAYQFSSTKPNIIPLIKE</sequence>
<dbReference type="InterPro" id="IPR017872">
    <property type="entry name" value="Pyrmidine_PPase_CS"/>
</dbReference>
<keyword evidence="14" id="KW-1185">Reference proteome</keyword>
<evidence type="ECO:0000256" key="3">
    <source>
        <dbReference type="ARBA" id="ARBA00003877"/>
    </source>
</evidence>
<dbReference type="SMART" id="SM00941">
    <property type="entry name" value="PYNP_C"/>
    <property type="match status" value="1"/>
</dbReference>
<dbReference type="RefSeq" id="WP_380772725.1">
    <property type="nucleotide sequence ID" value="NZ_JBHUEO010000009.1"/>
</dbReference>
<dbReference type="NCBIfam" id="NF004490">
    <property type="entry name" value="PRK05820.1"/>
    <property type="match status" value="1"/>
</dbReference>
<name>A0ABW4KD65_9BACI</name>
<dbReference type="InterPro" id="IPR036320">
    <property type="entry name" value="Glycosyl_Trfase_fam3_N_dom_sf"/>
</dbReference>
<comment type="catalytic activity">
    <reaction evidence="10">
        <text>uridine + phosphate = alpha-D-ribose 1-phosphate + uracil</text>
        <dbReference type="Rhea" id="RHEA:24388"/>
        <dbReference type="ChEBI" id="CHEBI:16704"/>
        <dbReference type="ChEBI" id="CHEBI:17568"/>
        <dbReference type="ChEBI" id="CHEBI:43474"/>
        <dbReference type="ChEBI" id="CHEBI:57720"/>
        <dbReference type="EC" id="2.4.2.2"/>
    </reaction>
</comment>
<evidence type="ECO:0000313" key="14">
    <source>
        <dbReference type="Proteomes" id="UP001597301"/>
    </source>
</evidence>
<reference evidence="14" key="1">
    <citation type="journal article" date="2019" name="Int. J. Syst. Evol. Microbiol.">
        <title>The Global Catalogue of Microorganisms (GCM) 10K type strain sequencing project: providing services to taxonomists for standard genome sequencing and annotation.</title>
        <authorList>
            <consortium name="The Broad Institute Genomics Platform"/>
            <consortium name="The Broad Institute Genome Sequencing Center for Infectious Disease"/>
            <person name="Wu L."/>
            <person name="Ma J."/>
        </authorList>
    </citation>
    <scope>NUCLEOTIDE SEQUENCE [LARGE SCALE GENOMIC DNA]</scope>
    <source>
        <strain evidence="14">CGMCC 1.12295</strain>
    </source>
</reference>
<evidence type="ECO:0000256" key="11">
    <source>
        <dbReference type="ARBA" id="ARBA00048525"/>
    </source>
</evidence>
<comment type="similarity">
    <text evidence="4">Belongs to the thymidine/pyrimidine-nucleoside phosphorylase family.</text>
</comment>
<comment type="catalytic activity">
    <reaction evidence="11">
        <text>thymidine + phosphate = 2-deoxy-alpha-D-ribose 1-phosphate + thymine</text>
        <dbReference type="Rhea" id="RHEA:16037"/>
        <dbReference type="ChEBI" id="CHEBI:17748"/>
        <dbReference type="ChEBI" id="CHEBI:17821"/>
        <dbReference type="ChEBI" id="CHEBI:43474"/>
        <dbReference type="ChEBI" id="CHEBI:57259"/>
        <dbReference type="EC" id="2.4.2.2"/>
    </reaction>
</comment>
<evidence type="ECO:0000256" key="6">
    <source>
        <dbReference type="ARBA" id="ARBA00011889"/>
    </source>
</evidence>
<keyword evidence="9 13" id="KW-0808">Transferase</keyword>
<evidence type="ECO:0000256" key="8">
    <source>
        <dbReference type="ARBA" id="ARBA00022676"/>
    </source>
</evidence>
<dbReference type="NCBIfam" id="NF004747">
    <property type="entry name" value="PRK06078.1"/>
    <property type="match status" value="1"/>
</dbReference>
<dbReference type="Pfam" id="PF00591">
    <property type="entry name" value="Glycos_transf_3"/>
    <property type="match status" value="1"/>
</dbReference>
<comment type="catalytic activity">
    <reaction evidence="1">
        <text>2'-deoxyuridine + phosphate = 2-deoxy-alpha-D-ribose 1-phosphate + uracil</text>
        <dbReference type="Rhea" id="RHEA:22824"/>
        <dbReference type="ChEBI" id="CHEBI:16450"/>
        <dbReference type="ChEBI" id="CHEBI:17568"/>
        <dbReference type="ChEBI" id="CHEBI:43474"/>
        <dbReference type="ChEBI" id="CHEBI:57259"/>
        <dbReference type="EC" id="2.4.2.2"/>
    </reaction>
</comment>
<dbReference type="InterPro" id="IPR013102">
    <property type="entry name" value="PYNP_C"/>
</dbReference>
<proteinExistence type="inferred from homology"/>
<evidence type="ECO:0000256" key="5">
    <source>
        <dbReference type="ARBA" id="ARBA00011738"/>
    </source>
</evidence>
<dbReference type="Gene3D" id="3.40.1030.10">
    <property type="entry name" value="Nucleoside phosphorylase/phosphoribosyltransferase catalytic domain"/>
    <property type="match status" value="1"/>
</dbReference>
<comment type="caution">
    <text evidence="13">The sequence shown here is derived from an EMBL/GenBank/DDBJ whole genome shotgun (WGS) entry which is preliminary data.</text>
</comment>
<dbReference type="InterPro" id="IPR000053">
    <property type="entry name" value="Thymidine/pyrmidine_PPase"/>
</dbReference>
<dbReference type="GO" id="GO:0016154">
    <property type="term" value="F:pyrimidine-nucleoside phosphorylase activity"/>
    <property type="evidence" value="ECO:0007669"/>
    <property type="project" value="UniProtKB-EC"/>
</dbReference>
<dbReference type="InterPro" id="IPR036566">
    <property type="entry name" value="PYNP-like_C_sf"/>
</dbReference>
<evidence type="ECO:0000256" key="1">
    <source>
        <dbReference type="ARBA" id="ARBA00001066"/>
    </source>
</evidence>
<dbReference type="InterPro" id="IPR018090">
    <property type="entry name" value="Pyrmidine_PPas_bac/euk"/>
</dbReference>
<dbReference type="NCBIfam" id="TIGR02644">
    <property type="entry name" value="Y_phosphoryl"/>
    <property type="match status" value="1"/>
</dbReference>
<evidence type="ECO:0000256" key="7">
    <source>
        <dbReference type="ARBA" id="ARBA00014680"/>
    </source>
</evidence>
<dbReference type="Pfam" id="PF07831">
    <property type="entry name" value="PYNP_C"/>
    <property type="match status" value="1"/>
</dbReference>
<dbReference type="EC" id="2.4.2.2" evidence="6"/>
<comment type="function">
    <text evidence="3">Catalyzes phosphorolysis of the pyrimidine nucleosides uridine, thymidine and 2'-deoxyuridine with the formation of the corresponding pyrimidine base and ribose-1-phosphate.</text>
</comment>
<protein>
    <recommendedName>
        <fullName evidence="7">Pyrimidine-nucleoside phosphorylase</fullName>
        <ecNumber evidence="6">2.4.2.2</ecNumber>
    </recommendedName>
</protein>